<dbReference type="Proteomes" id="UP000483802">
    <property type="component" value="Unassembled WGS sequence"/>
</dbReference>
<proteinExistence type="predicted"/>
<dbReference type="AlphaFoldDB" id="A0A6L6X8S1"/>
<dbReference type="EMBL" id="WPNZ01000031">
    <property type="protein sequence ID" value="MVO90258.1"/>
    <property type="molecule type" value="Genomic_DNA"/>
</dbReference>
<comment type="caution">
    <text evidence="1">The sequence shown here is derived from an EMBL/GenBank/DDBJ whole genome shotgun (WGS) entry which is preliminary data.</text>
</comment>
<name>A0A6L6X8S1_9ACTN</name>
<evidence type="ECO:0000313" key="2">
    <source>
        <dbReference type="Proteomes" id="UP000483802"/>
    </source>
</evidence>
<evidence type="ECO:0000313" key="1">
    <source>
        <dbReference type="EMBL" id="MVO90258.1"/>
    </source>
</evidence>
<organism evidence="1 2">
    <name type="scientific">Streptomyces typhae</name>
    <dbReference type="NCBI Taxonomy" id="2681492"/>
    <lineage>
        <taxon>Bacteria</taxon>
        <taxon>Bacillati</taxon>
        <taxon>Actinomycetota</taxon>
        <taxon>Actinomycetes</taxon>
        <taxon>Kitasatosporales</taxon>
        <taxon>Streptomycetaceae</taxon>
        <taxon>Streptomyces</taxon>
    </lineage>
</organism>
<accession>A0A6L6X8S1</accession>
<protein>
    <submittedName>
        <fullName evidence="1">Uncharacterized protein</fullName>
    </submittedName>
</protein>
<gene>
    <name evidence="1" type="ORF">GPA10_37290</name>
</gene>
<reference evidence="1 2" key="1">
    <citation type="submission" date="2019-11" db="EMBL/GenBank/DDBJ databases">
        <title>Streptomyces typhae sp. nov., a novel endophytic actinomycete isolated from the root of cattail pollen (Typha angustifolia L.).</title>
        <authorList>
            <person name="Peng C."/>
        </authorList>
    </citation>
    <scope>NUCLEOTIDE SEQUENCE [LARGE SCALE GENOMIC DNA]</scope>
    <source>
        <strain evidence="2">p1417</strain>
    </source>
</reference>
<sequence>MPETTVGSLLDQLSACDRDAFVQLALNPDFPMAHRSGPLLADRDEQGRPMLFLTEPEEAEQFGPLLPDVAVALGWHAPTQAPPRWRRAARPDGGQ</sequence>
<keyword evidence="2" id="KW-1185">Reference proteome</keyword>